<evidence type="ECO:0000313" key="2">
    <source>
        <dbReference type="Proteomes" id="UP001201549"/>
    </source>
</evidence>
<name>A0ABT2FK65_9GAMM</name>
<keyword evidence="2" id="KW-1185">Reference proteome</keyword>
<proteinExistence type="predicted"/>
<dbReference type="RefSeq" id="WP_238896110.1">
    <property type="nucleotide sequence ID" value="NZ_JAKOGG010000005.1"/>
</dbReference>
<organism evidence="1 2">
    <name type="scientific">Shewanella electrica</name>
    <dbReference type="NCBI Taxonomy" id="515560"/>
    <lineage>
        <taxon>Bacteria</taxon>
        <taxon>Pseudomonadati</taxon>
        <taxon>Pseudomonadota</taxon>
        <taxon>Gammaproteobacteria</taxon>
        <taxon>Alteromonadales</taxon>
        <taxon>Shewanellaceae</taxon>
        <taxon>Shewanella</taxon>
    </lineage>
</organism>
<sequence length="204" mass="23994">MRKFLNLNKTDNAKLAAKFGFLLRGNDECSKEDCCWAAITIFDHWLHQSHSFHRIKEASAAQQSQWTDTIKQFLRALVQIEAPLKYRFKGRHSKQHLQFARYVGNQDISNHLANQFDDIYYPNVVFEQLGVELWFEDYWTLHFKYKNQHDCLPLLQLATEMGLYILPVSCADNLNDYPQLSQFMRDHGLAKSLYRPVHAPTDIE</sequence>
<reference evidence="2" key="2">
    <citation type="submission" date="2023-07" db="EMBL/GenBank/DDBJ databases">
        <title>Shewanella mangrovi sp. nov., an acetaldehyde- degrading bacterium isolated from mangrove sediment.</title>
        <authorList>
            <person name="Liu Y."/>
        </authorList>
    </citation>
    <scope>NUCLEOTIDE SEQUENCE [LARGE SCALE GENOMIC DNA]</scope>
    <source>
        <strain evidence="2">C32</strain>
    </source>
</reference>
<protein>
    <submittedName>
        <fullName evidence="1">Uncharacterized protein</fullName>
    </submittedName>
</protein>
<comment type="caution">
    <text evidence="1">The sequence shown here is derived from an EMBL/GenBank/DDBJ whole genome shotgun (WGS) entry which is preliminary data.</text>
</comment>
<dbReference type="Proteomes" id="UP001201549">
    <property type="component" value="Unassembled WGS sequence"/>
</dbReference>
<dbReference type="EMBL" id="JAKOGG010000005">
    <property type="protein sequence ID" value="MCS4556715.1"/>
    <property type="molecule type" value="Genomic_DNA"/>
</dbReference>
<gene>
    <name evidence="1" type="ORF">L9G74_09705</name>
</gene>
<accession>A0ABT2FK65</accession>
<evidence type="ECO:0000313" key="1">
    <source>
        <dbReference type="EMBL" id="MCS4556715.1"/>
    </source>
</evidence>
<reference evidence="1 2" key="1">
    <citation type="submission" date="2022-02" db="EMBL/GenBank/DDBJ databases">
        <authorList>
            <person name="Zhuang L."/>
        </authorList>
    </citation>
    <scope>NUCLEOTIDE SEQUENCE [LARGE SCALE GENOMIC DNA]</scope>
    <source>
        <strain evidence="1 2">C32</strain>
    </source>
</reference>